<dbReference type="OrthoDB" id="671595at2759"/>
<gene>
    <name evidence="4" type="primary">Serpinb1a</name>
    <name evidence="4" type="ORF">MYSCRO_R08188</name>
</gene>
<accession>A0A7L2SLF0</accession>
<dbReference type="Gene3D" id="3.30.497.10">
    <property type="entry name" value="Antithrombin, subunit I, domain 2"/>
    <property type="match status" value="1"/>
</dbReference>
<feature type="non-terminal residue" evidence="4">
    <location>
        <position position="109"/>
    </location>
</feature>
<evidence type="ECO:0000256" key="1">
    <source>
        <dbReference type="ARBA" id="ARBA00006426"/>
    </source>
</evidence>
<keyword evidence="2" id="KW-1133">Transmembrane helix</keyword>
<comment type="similarity">
    <text evidence="1">Belongs to the serpin family. Ov-serpin subfamily.</text>
</comment>
<dbReference type="InterPro" id="IPR023796">
    <property type="entry name" value="Serpin_dom"/>
</dbReference>
<dbReference type="PANTHER" id="PTHR11461">
    <property type="entry name" value="SERINE PROTEASE INHIBITOR, SERPIN"/>
    <property type="match status" value="1"/>
</dbReference>
<feature type="transmembrane region" description="Helical" evidence="2">
    <location>
        <begin position="28"/>
        <end position="46"/>
    </location>
</feature>
<proteinExistence type="inferred from homology"/>
<dbReference type="PANTHER" id="PTHR11461:SF186">
    <property type="entry name" value="SERPIN B4"/>
    <property type="match status" value="1"/>
</dbReference>
<dbReference type="InterPro" id="IPR042178">
    <property type="entry name" value="Serpin_sf_1"/>
</dbReference>
<feature type="domain" description="Serpin" evidence="3">
    <location>
        <begin position="7"/>
        <end position="107"/>
    </location>
</feature>
<name>A0A7L2SLF0_9PASS</name>
<dbReference type="AlphaFoldDB" id="A0A7L2SLF0"/>
<dbReference type="Proteomes" id="UP000537747">
    <property type="component" value="Unassembled WGS sequence"/>
</dbReference>
<feature type="non-terminal residue" evidence="4">
    <location>
        <position position="1"/>
    </location>
</feature>
<evidence type="ECO:0000313" key="5">
    <source>
        <dbReference type="Proteomes" id="UP000537747"/>
    </source>
</evidence>
<dbReference type="EMBL" id="VYZQ01067478">
    <property type="protein sequence ID" value="NXS22469.1"/>
    <property type="molecule type" value="Genomic_DNA"/>
</dbReference>
<keyword evidence="2" id="KW-0472">Membrane</keyword>
<dbReference type="InterPro" id="IPR036186">
    <property type="entry name" value="Serpin_sf"/>
</dbReference>
<protein>
    <submittedName>
        <fullName evidence="4">ILEUA inhibitor</fullName>
    </submittedName>
</protein>
<dbReference type="SUPFAM" id="SSF56574">
    <property type="entry name" value="Serpins"/>
    <property type="match status" value="1"/>
</dbReference>
<evidence type="ECO:0000256" key="2">
    <source>
        <dbReference type="SAM" id="Phobius"/>
    </source>
</evidence>
<organism evidence="4 5">
    <name type="scientific">Mystacornis crossleyi</name>
    <dbReference type="NCBI Taxonomy" id="98133"/>
    <lineage>
        <taxon>Eukaryota</taxon>
        <taxon>Metazoa</taxon>
        <taxon>Chordata</taxon>
        <taxon>Craniata</taxon>
        <taxon>Vertebrata</taxon>
        <taxon>Euteleostomi</taxon>
        <taxon>Archelosauria</taxon>
        <taxon>Archosauria</taxon>
        <taxon>Dinosauria</taxon>
        <taxon>Saurischia</taxon>
        <taxon>Theropoda</taxon>
        <taxon>Coelurosauria</taxon>
        <taxon>Aves</taxon>
        <taxon>Neognathae</taxon>
        <taxon>Neoaves</taxon>
        <taxon>Telluraves</taxon>
        <taxon>Australaves</taxon>
        <taxon>Passeriformes</taxon>
        <taxon>Sylvioidea</taxon>
        <taxon>Timaliidae</taxon>
        <taxon>Mystacornis</taxon>
    </lineage>
</organism>
<dbReference type="Pfam" id="PF00079">
    <property type="entry name" value="Serpin"/>
    <property type="match status" value="1"/>
</dbReference>
<keyword evidence="2" id="KW-0812">Transmembrane</keyword>
<comment type="caution">
    <text evidence="4">The sequence shown here is derived from an EMBL/GenBank/DDBJ whole genome shotgun (WGS) entry which is preliminary data.</text>
</comment>
<dbReference type="GO" id="GO:0004867">
    <property type="term" value="F:serine-type endopeptidase inhibitor activity"/>
    <property type="evidence" value="ECO:0007669"/>
    <property type="project" value="InterPro"/>
</dbReference>
<evidence type="ECO:0000259" key="3">
    <source>
        <dbReference type="Pfam" id="PF00079"/>
    </source>
</evidence>
<reference evidence="4 5" key="1">
    <citation type="submission" date="2019-09" db="EMBL/GenBank/DDBJ databases">
        <title>Bird 10,000 Genomes (B10K) Project - Family phase.</title>
        <authorList>
            <person name="Zhang G."/>
        </authorList>
    </citation>
    <scope>NUCLEOTIDE SEQUENCE [LARGE SCALE GENOMIC DNA]</scope>
    <source>
        <strain evidence="4">B10K-DU-002-82</strain>
    </source>
</reference>
<dbReference type="InterPro" id="IPR000215">
    <property type="entry name" value="Serpin_fam"/>
</dbReference>
<keyword evidence="5" id="KW-1185">Reference proteome</keyword>
<dbReference type="GO" id="GO:0005615">
    <property type="term" value="C:extracellular space"/>
    <property type="evidence" value="ECO:0007669"/>
    <property type="project" value="InterPro"/>
</dbReference>
<sequence>MCSLSAANARFCLDFFRELNKRKRNENIFFSPLSLSAAFGMVVLGARGSTLEQIEKPTTKHLFSCLKCEEDEGVHSQFQALLAKVSEPGPDCCLTIANRLFGEITYPFF</sequence>
<evidence type="ECO:0000313" key="4">
    <source>
        <dbReference type="EMBL" id="NXS22469.1"/>
    </source>
</evidence>